<dbReference type="EMBL" id="LIHL02000005">
    <property type="protein sequence ID" value="KAF5470938.1"/>
    <property type="molecule type" value="Genomic_DNA"/>
</dbReference>
<reference evidence="1" key="1">
    <citation type="submission" date="2015-10" db="EMBL/GenBank/DDBJ databases">
        <authorList>
            <person name="Martinez-Garcia P.J."/>
            <person name="Crepeau M.W."/>
            <person name="Puiu D."/>
            <person name="Gonzalez-Ibeas D."/>
            <person name="Whalen J."/>
            <person name="Stevens K."/>
            <person name="Paul R."/>
            <person name="Butterfield T."/>
            <person name="Britton M."/>
            <person name="Reagan R."/>
            <person name="Chakraborty S."/>
            <person name="Walawage S.L."/>
            <person name="Vasquez-Gross H.A."/>
            <person name="Cardeno C."/>
            <person name="Famula R."/>
            <person name="Pratt K."/>
            <person name="Kuruganti S."/>
            <person name="Aradhya M.K."/>
            <person name="Leslie C.A."/>
            <person name="Dandekar A.M."/>
            <person name="Salzberg S.L."/>
            <person name="Wegrzyn J.L."/>
            <person name="Langley C.H."/>
            <person name="Neale D.B."/>
        </authorList>
    </citation>
    <scope>NUCLEOTIDE SEQUENCE</scope>
    <source>
        <tissue evidence="1">Leaves</tissue>
    </source>
</reference>
<evidence type="ECO:0000313" key="2">
    <source>
        <dbReference type="Proteomes" id="UP000619265"/>
    </source>
</evidence>
<sequence>LSLSRKYSPSALSFSPSFSVLYKRNYCQKIKLNPNKIPSTCRSHPQRFLVRSRFRFLFLSLSLSPASALRRLAFRIFRRSFREEHKALGWKKAFSQGIGVTVPKARTRDKPINMVLGL</sequence>
<accession>A0A833XSV7</accession>
<protein>
    <submittedName>
        <fullName evidence="1">Uncharacterized protein</fullName>
    </submittedName>
</protein>
<proteinExistence type="predicted"/>
<dbReference type="AlphaFoldDB" id="A0A833XSV7"/>
<name>A0A833XSV7_JUGRE</name>
<organism evidence="1 2">
    <name type="scientific">Juglans regia</name>
    <name type="common">English walnut</name>
    <dbReference type="NCBI Taxonomy" id="51240"/>
    <lineage>
        <taxon>Eukaryota</taxon>
        <taxon>Viridiplantae</taxon>
        <taxon>Streptophyta</taxon>
        <taxon>Embryophyta</taxon>
        <taxon>Tracheophyta</taxon>
        <taxon>Spermatophyta</taxon>
        <taxon>Magnoliopsida</taxon>
        <taxon>eudicotyledons</taxon>
        <taxon>Gunneridae</taxon>
        <taxon>Pentapetalae</taxon>
        <taxon>rosids</taxon>
        <taxon>fabids</taxon>
        <taxon>Fagales</taxon>
        <taxon>Juglandaceae</taxon>
        <taxon>Juglans</taxon>
    </lineage>
</organism>
<dbReference type="Proteomes" id="UP000619265">
    <property type="component" value="Unassembled WGS sequence"/>
</dbReference>
<evidence type="ECO:0000313" key="1">
    <source>
        <dbReference type="EMBL" id="KAF5470938.1"/>
    </source>
</evidence>
<comment type="caution">
    <text evidence="1">The sequence shown here is derived from an EMBL/GenBank/DDBJ whole genome shotgun (WGS) entry which is preliminary data.</text>
</comment>
<gene>
    <name evidence="1" type="ORF">F2P56_011422</name>
</gene>
<dbReference type="Gramene" id="Jr05_12270_p2">
    <property type="protein sequence ID" value="cds.Jr05_12270_p2"/>
    <property type="gene ID" value="Jr05_12270"/>
</dbReference>
<feature type="non-terminal residue" evidence="1">
    <location>
        <position position="118"/>
    </location>
</feature>
<reference evidence="1" key="2">
    <citation type="submission" date="2020-03" db="EMBL/GenBank/DDBJ databases">
        <title>Walnut 2.0.</title>
        <authorList>
            <person name="Marrano A."/>
            <person name="Britton M."/>
            <person name="Zimin A.V."/>
            <person name="Zaini P.A."/>
            <person name="Workman R."/>
            <person name="Puiu D."/>
            <person name="Bianco L."/>
            <person name="Allen B.J."/>
            <person name="Troggio M."/>
            <person name="Leslie C.A."/>
            <person name="Timp W."/>
            <person name="Dendekar A."/>
            <person name="Salzberg S.L."/>
            <person name="Neale D.B."/>
        </authorList>
    </citation>
    <scope>NUCLEOTIDE SEQUENCE</scope>
    <source>
        <tissue evidence="1">Leaves</tissue>
    </source>
</reference>